<proteinExistence type="predicted"/>
<dbReference type="Proteomes" id="UP000094802">
    <property type="component" value="Unassembled WGS sequence"/>
</dbReference>
<evidence type="ECO:0000313" key="2">
    <source>
        <dbReference type="Proteomes" id="UP000094802"/>
    </source>
</evidence>
<organism evidence="1 2">
    <name type="scientific">Vibrio splendidus 12E03</name>
    <dbReference type="NCBI Taxonomy" id="1191305"/>
    <lineage>
        <taxon>Bacteria</taxon>
        <taxon>Pseudomonadati</taxon>
        <taxon>Pseudomonadota</taxon>
        <taxon>Gammaproteobacteria</taxon>
        <taxon>Vibrionales</taxon>
        <taxon>Vibrionaceae</taxon>
        <taxon>Vibrio</taxon>
    </lineage>
</organism>
<gene>
    <name evidence="1" type="ORF">A142_12050</name>
</gene>
<comment type="caution">
    <text evidence="1">The sequence shown here is derived from an EMBL/GenBank/DDBJ whole genome shotgun (WGS) entry which is preliminary data.</text>
</comment>
<dbReference type="AlphaFoldDB" id="A0A1E5FB52"/>
<dbReference type="EMBL" id="AJZD02000343">
    <property type="protein sequence ID" value="OEF85411.1"/>
    <property type="molecule type" value="Genomic_DNA"/>
</dbReference>
<reference evidence="1 2" key="1">
    <citation type="journal article" date="2012" name="Science">
        <title>Ecological populations of bacteria act as socially cohesive units of antibiotic production and resistance.</title>
        <authorList>
            <person name="Cordero O.X."/>
            <person name="Wildschutte H."/>
            <person name="Kirkup B."/>
            <person name="Proehl S."/>
            <person name="Ngo L."/>
            <person name="Hussain F."/>
            <person name="Le Roux F."/>
            <person name="Mincer T."/>
            <person name="Polz M.F."/>
        </authorList>
    </citation>
    <scope>NUCLEOTIDE SEQUENCE [LARGE SCALE GENOMIC DNA]</scope>
    <source>
        <strain evidence="1 2">12E03</strain>
    </source>
</reference>
<accession>A0A1E5FB52</accession>
<evidence type="ECO:0000313" key="1">
    <source>
        <dbReference type="EMBL" id="OEF85411.1"/>
    </source>
</evidence>
<sequence length="107" mass="12607">MKELKSWSLFTLINQLKCHETFRKFTGETTAFRSISYKQTCVIFQLEIAFISSVMVAAITEKGVEKQIELDVNLIDFHIYEKPQNLRQILRLFRLSQIPSYLKLSIF</sequence>
<protein>
    <submittedName>
        <fullName evidence="1">Uncharacterized protein</fullName>
    </submittedName>
</protein>
<name>A0A1E5FB52_VIBSP</name>